<sequence length="186" mass="21846">MGKKDEYFALLSKTYNEAVEFLLDKYGAAEDDYYREKSYGRFLNGEIKSIAKGKFSRSLEGLECHHISENKYLNMTNGGFIRRQNIPFEYHKKENLVFCDIVEHAILHTLIAKETSLEFGYPGYKEFLRPKIADWYVKKDIPQKSKWHIACYHKAYLTPEEALDLLEEMDGILSVEQKVIDQAMRR</sequence>
<dbReference type="Proteomes" id="UP001500920">
    <property type="component" value="Unassembled WGS sequence"/>
</dbReference>
<proteinExistence type="predicted"/>
<reference evidence="2" key="1">
    <citation type="journal article" date="2019" name="Int. J. Syst. Evol. Microbiol.">
        <title>The Global Catalogue of Microorganisms (GCM) 10K type strain sequencing project: providing services to taxonomists for standard genome sequencing and annotation.</title>
        <authorList>
            <consortium name="The Broad Institute Genomics Platform"/>
            <consortium name="The Broad Institute Genome Sequencing Center for Infectious Disease"/>
            <person name="Wu L."/>
            <person name="Ma J."/>
        </authorList>
    </citation>
    <scope>NUCLEOTIDE SEQUENCE [LARGE SCALE GENOMIC DNA]</scope>
    <source>
        <strain evidence="2">JCM 16981</strain>
    </source>
</reference>
<evidence type="ECO:0000313" key="2">
    <source>
        <dbReference type="Proteomes" id="UP001500920"/>
    </source>
</evidence>
<accession>A0ABP7ERA0</accession>
<comment type="caution">
    <text evidence="1">The sequence shown here is derived from an EMBL/GenBank/DDBJ whole genome shotgun (WGS) entry which is preliminary data.</text>
</comment>
<name>A0ABP7ERA0_9STAP</name>
<protein>
    <recommendedName>
        <fullName evidence="3">HNH endonuclease</fullName>
    </recommendedName>
</protein>
<evidence type="ECO:0000313" key="1">
    <source>
        <dbReference type="EMBL" id="GAA3720725.1"/>
    </source>
</evidence>
<dbReference type="EMBL" id="BAABCK010000017">
    <property type="protein sequence ID" value="GAA3720725.1"/>
    <property type="molecule type" value="Genomic_DNA"/>
</dbReference>
<dbReference type="RefSeq" id="WP_344701736.1">
    <property type="nucleotide sequence ID" value="NZ_BAABCK010000017.1"/>
</dbReference>
<evidence type="ECO:0008006" key="3">
    <source>
        <dbReference type="Google" id="ProtNLM"/>
    </source>
</evidence>
<organism evidence="1 2">
    <name type="scientific">Salinicoccus jeotgali</name>
    <dbReference type="NCBI Taxonomy" id="381634"/>
    <lineage>
        <taxon>Bacteria</taxon>
        <taxon>Bacillati</taxon>
        <taxon>Bacillota</taxon>
        <taxon>Bacilli</taxon>
        <taxon>Bacillales</taxon>
        <taxon>Staphylococcaceae</taxon>
        <taxon>Salinicoccus</taxon>
    </lineage>
</organism>
<keyword evidence="2" id="KW-1185">Reference proteome</keyword>
<gene>
    <name evidence="1" type="ORF">GCM10022378_08430</name>
</gene>